<dbReference type="Proteomes" id="UP000198939">
    <property type="component" value="Unassembled WGS sequence"/>
</dbReference>
<evidence type="ECO:0000313" key="4">
    <source>
        <dbReference type="Proteomes" id="UP000183063"/>
    </source>
</evidence>
<keyword evidence="5" id="KW-1185">Reference proteome</keyword>
<organism evidence="2 4">
    <name type="scientific">Rhizobium tibeticum</name>
    <dbReference type="NCBI Taxonomy" id="501024"/>
    <lineage>
        <taxon>Bacteria</taxon>
        <taxon>Pseudomonadati</taxon>
        <taxon>Pseudomonadota</taxon>
        <taxon>Alphaproteobacteria</taxon>
        <taxon>Hyphomicrobiales</taxon>
        <taxon>Rhizobiaceae</taxon>
        <taxon>Rhizobium/Agrobacterium group</taxon>
        <taxon>Rhizobium</taxon>
    </lineage>
</organism>
<sequence length="185" mass="21157">MPPISLRDEEGQRVRSAAGLLISRAAKGDVHAFIQRTTNELSVNQRDNLVTASKEAHERIGLPSRLLSTNWTVDPFGLRRLFDNMLEKIRKGEVDDLIPANPHNTGSKKHYSSIFLRIQRYVFQTESAFGAVGASTAVDWMTGIPYPRLACDRCIRRKRNEQTRSPRMKRPKPRTPLPRFGHRLR</sequence>
<accession>A0A1H8UFU5</accession>
<reference evidence="3 5" key="1">
    <citation type="submission" date="2016-10" db="EMBL/GenBank/DDBJ databases">
        <authorList>
            <person name="Varghese N."/>
            <person name="Submissions S."/>
        </authorList>
    </citation>
    <scope>NUCLEOTIDE SEQUENCE [LARGE SCALE GENOMIC DNA]</scope>
    <source>
        <strain evidence="3 5">CGMCC 1.7071</strain>
    </source>
</reference>
<evidence type="ECO:0000313" key="3">
    <source>
        <dbReference type="EMBL" id="SEP02099.1"/>
    </source>
</evidence>
<gene>
    <name evidence="2" type="ORF">RTCCBAU85039_5640</name>
    <name evidence="3" type="ORF">SAMN05216228_10343</name>
</gene>
<protein>
    <submittedName>
        <fullName evidence="2">Uncharacterized protein</fullName>
    </submittedName>
</protein>
<reference evidence="4" key="3">
    <citation type="submission" date="2016-10" db="EMBL/GenBank/DDBJ databases">
        <authorList>
            <person name="Wibberg D."/>
        </authorList>
    </citation>
    <scope>NUCLEOTIDE SEQUENCE [LARGE SCALE GENOMIC DNA]</scope>
</reference>
<evidence type="ECO:0000256" key="1">
    <source>
        <dbReference type="SAM" id="MobiDB-lite"/>
    </source>
</evidence>
<reference evidence="2" key="2">
    <citation type="submission" date="2016-10" db="EMBL/GenBank/DDBJ databases">
        <authorList>
            <person name="de Groot N.N."/>
        </authorList>
    </citation>
    <scope>NUCLEOTIDE SEQUENCE [LARGE SCALE GENOMIC DNA]</scope>
    <source>
        <strain evidence="2">CCBAU85039</strain>
    </source>
</reference>
<evidence type="ECO:0000313" key="5">
    <source>
        <dbReference type="Proteomes" id="UP000198939"/>
    </source>
</evidence>
<dbReference type="Proteomes" id="UP000183063">
    <property type="component" value="Unassembled WGS sequence"/>
</dbReference>
<dbReference type="EMBL" id="FNXB01000044">
    <property type="protein sequence ID" value="SEI17476.1"/>
    <property type="molecule type" value="Genomic_DNA"/>
</dbReference>
<name>A0A1H8UFU5_9HYPH</name>
<proteinExistence type="predicted"/>
<dbReference type="EMBL" id="FOCV01000034">
    <property type="protein sequence ID" value="SEP02099.1"/>
    <property type="molecule type" value="Genomic_DNA"/>
</dbReference>
<evidence type="ECO:0000313" key="2">
    <source>
        <dbReference type="EMBL" id="SEI17476.1"/>
    </source>
</evidence>
<dbReference type="AlphaFoldDB" id="A0A1H8UFU5"/>
<feature type="region of interest" description="Disordered" evidence="1">
    <location>
        <begin position="157"/>
        <end position="185"/>
    </location>
</feature>